<keyword evidence="2" id="KW-1185">Reference proteome</keyword>
<accession>B4CYD5</accession>
<evidence type="ECO:0000313" key="1">
    <source>
        <dbReference type="EMBL" id="EDY20476.1"/>
    </source>
</evidence>
<evidence type="ECO:0008006" key="3">
    <source>
        <dbReference type="Google" id="ProtNLM"/>
    </source>
</evidence>
<reference evidence="1 2" key="1">
    <citation type="journal article" date="2011" name="J. Bacteriol.">
        <title>Genome sequence of Chthoniobacter flavus Ellin428, an aerobic heterotrophic soil bacterium.</title>
        <authorList>
            <person name="Kant R."/>
            <person name="van Passel M.W."/>
            <person name="Palva A."/>
            <person name="Lucas S."/>
            <person name="Lapidus A."/>
            <person name="Glavina Del Rio T."/>
            <person name="Dalin E."/>
            <person name="Tice H."/>
            <person name="Bruce D."/>
            <person name="Goodwin L."/>
            <person name="Pitluck S."/>
            <person name="Larimer F.W."/>
            <person name="Land M.L."/>
            <person name="Hauser L."/>
            <person name="Sangwan P."/>
            <person name="de Vos W.M."/>
            <person name="Janssen P.H."/>
            <person name="Smidt H."/>
        </authorList>
    </citation>
    <scope>NUCLEOTIDE SEQUENCE [LARGE SCALE GENOMIC DNA]</scope>
    <source>
        <strain evidence="1 2">Ellin428</strain>
    </source>
</reference>
<dbReference type="STRING" id="497964.CfE428DRAFT_1673"/>
<organism evidence="1 2">
    <name type="scientific">Chthoniobacter flavus Ellin428</name>
    <dbReference type="NCBI Taxonomy" id="497964"/>
    <lineage>
        <taxon>Bacteria</taxon>
        <taxon>Pseudomonadati</taxon>
        <taxon>Verrucomicrobiota</taxon>
        <taxon>Spartobacteria</taxon>
        <taxon>Chthoniobacterales</taxon>
        <taxon>Chthoniobacteraceae</taxon>
        <taxon>Chthoniobacter</taxon>
    </lineage>
</organism>
<protein>
    <recommendedName>
        <fullName evidence="3">HEAT repeat domain-containing protein</fullName>
    </recommendedName>
</protein>
<dbReference type="AlphaFoldDB" id="B4CYD5"/>
<gene>
    <name evidence="1" type="ORF">CfE428DRAFT_1673</name>
</gene>
<sequence>MSQAAVVALTAASNVRPSKTGNVVSTQPQTLDLHTAIEHGQLSAEFRGNGRDTVRAILTNRTGGQLTVRVAGGQMFESGTNLVVVLRSGEVELRPGTPVEVTIQTAATRSANKFADRGYTLSYGTLPRLKPLLTYAQNHPELSTATLQTAVLALTENLPLSAVSKFSAAGADLPTHFDTSAFRVETGDIVHALLTLRAIGVRDGDLAMNIDPQLKVEAMIEPLTRPFAMRYYGITPATEWDYWKSELLSGDEATRHYALYGIARFYPDIALEMLPKWARETKMAEVFRISAIQALADTQRPEALPILEKLSDEFGSDTELGKAASNSAKFLNTSLAKLSANRTATVSFRSSVATSQFQ</sequence>
<evidence type="ECO:0000313" key="2">
    <source>
        <dbReference type="Proteomes" id="UP000005824"/>
    </source>
</evidence>
<comment type="caution">
    <text evidence="1">The sequence shown here is derived from an EMBL/GenBank/DDBJ whole genome shotgun (WGS) entry which is preliminary data.</text>
</comment>
<dbReference type="Proteomes" id="UP000005824">
    <property type="component" value="Unassembled WGS sequence"/>
</dbReference>
<name>B4CYD5_9BACT</name>
<dbReference type="EMBL" id="ABVL01000004">
    <property type="protein sequence ID" value="EDY20476.1"/>
    <property type="molecule type" value="Genomic_DNA"/>
</dbReference>
<dbReference type="InParanoid" id="B4CYD5"/>
<proteinExistence type="predicted"/>